<evidence type="ECO:0000256" key="3">
    <source>
        <dbReference type="ARBA" id="ARBA00022723"/>
    </source>
</evidence>
<accession>A0AAN9P2D1</accession>
<evidence type="ECO:0000313" key="12">
    <source>
        <dbReference type="EMBL" id="KAK7283476.1"/>
    </source>
</evidence>
<proteinExistence type="inferred from homology"/>
<dbReference type="InterPro" id="IPR001841">
    <property type="entry name" value="Znf_RING"/>
</dbReference>
<dbReference type="Gene3D" id="3.30.40.10">
    <property type="entry name" value="Zinc/RING finger domain, C3HC4 (zinc finger)"/>
    <property type="match status" value="1"/>
</dbReference>
<dbReference type="AlphaFoldDB" id="A0AAN9P2D1"/>
<dbReference type="GO" id="GO:0016020">
    <property type="term" value="C:membrane"/>
    <property type="evidence" value="ECO:0007669"/>
    <property type="project" value="UniProtKB-SubCell"/>
</dbReference>
<evidence type="ECO:0000256" key="1">
    <source>
        <dbReference type="ARBA" id="ARBA00004370"/>
    </source>
</evidence>
<evidence type="ECO:0000256" key="7">
    <source>
        <dbReference type="ARBA" id="ARBA00023136"/>
    </source>
</evidence>
<dbReference type="SUPFAM" id="SSF57850">
    <property type="entry name" value="RING/U-box"/>
    <property type="match status" value="1"/>
</dbReference>
<evidence type="ECO:0000256" key="4">
    <source>
        <dbReference type="ARBA" id="ARBA00022771"/>
    </source>
</evidence>
<dbReference type="Pfam" id="PF13639">
    <property type="entry name" value="zf-RING_2"/>
    <property type="match status" value="1"/>
</dbReference>
<evidence type="ECO:0000256" key="10">
    <source>
        <dbReference type="SAM" id="Phobius"/>
    </source>
</evidence>
<keyword evidence="13" id="KW-1185">Reference proteome</keyword>
<sequence length="159" mass="18124">MSGSNPPTLNWHYGENLEVQARKFFLILVMGFFIITLFLYMRRICRSESFSTIQRHHAPAHSSEGLEPEKIKKLPIVLHQASPDEDSACECCICLSAFRNGENLKKLSGCEHCFHCECVDKWLMNHSSCPLCRSSLKLETDSSFSFPAILIQEPPVRHP</sequence>
<organism evidence="12 13">
    <name type="scientific">Crotalaria pallida</name>
    <name type="common">Smooth rattlebox</name>
    <name type="synonym">Crotalaria striata</name>
    <dbReference type="NCBI Taxonomy" id="3830"/>
    <lineage>
        <taxon>Eukaryota</taxon>
        <taxon>Viridiplantae</taxon>
        <taxon>Streptophyta</taxon>
        <taxon>Embryophyta</taxon>
        <taxon>Tracheophyta</taxon>
        <taxon>Spermatophyta</taxon>
        <taxon>Magnoliopsida</taxon>
        <taxon>eudicotyledons</taxon>
        <taxon>Gunneridae</taxon>
        <taxon>Pentapetalae</taxon>
        <taxon>rosids</taxon>
        <taxon>fabids</taxon>
        <taxon>Fabales</taxon>
        <taxon>Fabaceae</taxon>
        <taxon>Papilionoideae</taxon>
        <taxon>50 kb inversion clade</taxon>
        <taxon>genistoids sensu lato</taxon>
        <taxon>core genistoids</taxon>
        <taxon>Crotalarieae</taxon>
        <taxon>Crotalaria</taxon>
    </lineage>
</organism>
<dbReference type="Proteomes" id="UP001372338">
    <property type="component" value="Unassembled WGS sequence"/>
</dbReference>
<dbReference type="InterPro" id="IPR013083">
    <property type="entry name" value="Znf_RING/FYVE/PHD"/>
</dbReference>
<evidence type="ECO:0000256" key="9">
    <source>
        <dbReference type="PROSITE-ProRule" id="PRU00175"/>
    </source>
</evidence>
<evidence type="ECO:0000256" key="8">
    <source>
        <dbReference type="ARBA" id="ARBA00024209"/>
    </source>
</evidence>
<keyword evidence="5" id="KW-0862">Zinc</keyword>
<protein>
    <recommendedName>
        <fullName evidence="11">RING-type domain-containing protein</fullName>
    </recommendedName>
</protein>
<keyword evidence="4 9" id="KW-0863">Zinc-finger</keyword>
<reference evidence="12 13" key="1">
    <citation type="submission" date="2024-01" db="EMBL/GenBank/DDBJ databases">
        <title>The genomes of 5 underutilized Papilionoideae crops provide insights into root nodulation and disease resistanc.</title>
        <authorList>
            <person name="Yuan L."/>
        </authorList>
    </citation>
    <scope>NUCLEOTIDE SEQUENCE [LARGE SCALE GENOMIC DNA]</scope>
    <source>
        <strain evidence="12">ZHUSHIDOU_FW_LH</strain>
        <tissue evidence="12">Leaf</tissue>
    </source>
</reference>
<keyword evidence="6 10" id="KW-1133">Transmembrane helix</keyword>
<dbReference type="EMBL" id="JAYWIO010000002">
    <property type="protein sequence ID" value="KAK7283476.1"/>
    <property type="molecule type" value="Genomic_DNA"/>
</dbReference>
<evidence type="ECO:0000256" key="2">
    <source>
        <dbReference type="ARBA" id="ARBA00022692"/>
    </source>
</evidence>
<keyword evidence="7 10" id="KW-0472">Membrane</keyword>
<name>A0AAN9P2D1_CROPI</name>
<keyword evidence="3" id="KW-0479">Metal-binding</keyword>
<evidence type="ECO:0000256" key="6">
    <source>
        <dbReference type="ARBA" id="ARBA00022989"/>
    </source>
</evidence>
<keyword evidence="2 10" id="KW-0812">Transmembrane</keyword>
<dbReference type="SMART" id="SM00184">
    <property type="entry name" value="RING"/>
    <property type="match status" value="1"/>
</dbReference>
<dbReference type="PANTHER" id="PTHR46539">
    <property type="entry name" value="E3 UBIQUITIN-PROTEIN LIGASE ATL42"/>
    <property type="match status" value="1"/>
</dbReference>
<comment type="similarity">
    <text evidence="8">Belongs to the RING-type zinc finger family. ATL subfamily.</text>
</comment>
<evidence type="ECO:0000256" key="5">
    <source>
        <dbReference type="ARBA" id="ARBA00022833"/>
    </source>
</evidence>
<comment type="caution">
    <text evidence="12">The sequence shown here is derived from an EMBL/GenBank/DDBJ whole genome shotgun (WGS) entry which is preliminary data.</text>
</comment>
<evidence type="ECO:0000313" key="13">
    <source>
        <dbReference type="Proteomes" id="UP001372338"/>
    </source>
</evidence>
<feature type="transmembrane region" description="Helical" evidence="10">
    <location>
        <begin position="24"/>
        <end position="41"/>
    </location>
</feature>
<evidence type="ECO:0000259" key="11">
    <source>
        <dbReference type="PROSITE" id="PS50089"/>
    </source>
</evidence>
<comment type="subcellular location">
    <subcellularLocation>
        <location evidence="1">Membrane</location>
    </subcellularLocation>
</comment>
<dbReference type="PANTHER" id="PTHR46539:SF25">
    <property type="entry name" value="(WILD MALAYSIAN BANANA) HYPOTHETICAL PROTEIN"/>
    <property type="match status" value="1"/>
</dbReference>
<dbReference type="PROSITE" id="PS50089">
    <property type="entry name" value="ZF_RING_2"/>
    <property type="match status" value="1"/>
</dbReference>
<gene>
    <name evidence="12" type="ORF">RIF29_13020</name>
</gene>
<dbReference type="GO" id="GO:0008270">
    <property type="term" value="F:zinc ion binding"/>
    <property type="evidence" value="ECO:0007669"/>
    <property type="project" value="UniProtKB-KW"/>
</dbReference>
<feature type="domain" description="RING-type" evidence="11">
    <location>
        <begin position="91"/>
        <end position="133"/>
    </location>
</feature>